<dbReference type="InterPro" id="IPR036322">
    <property type="entry name" value="WD40_repeat_dom_sf"/>
</dbReference>
<dbReference type="OrthoDB" id="3238562at2759"/>
<keyword evidence="4" id="KW-1185">Reference proteome</keyword>
<dbReference type="Gene3D" id="2.130.10.10">
    <property type="entry name" value="YVTN repeat-like/Quinoprotein amine dehydrogenase"/>
    <property type="match status" value="1"/>
</dbReference>
<dbReference type="InterPro" id="IPR015943">
    <property type="entry name" value="WD40/YVTN_repeat-like_dom_sf"/>
</dbReference>
<dbReference type="InterPro" id="IPR001680">
    <property type="entry name" value="WD40_rpt"/>
</dbReference>
<protein>
    <submittedName>
        <fullName evidence="3">WD40 repeat-like protein</fullName>
    </submittedName>
</protein>
<dbReference type="EMBL" id="ML769448">
    <property type="protein sequence ID" value="KAE9401254.1"/>
    <property type="molecule type" value="Genomic_DNA"/>
</dbReference>
<evidence type="ECO:0000256" key="2">
    <source>
        <dbReference type="SAM" id="Phobius"/>
    </source>
</evidence>
<feature type="repeat" description="WD" evidence="1">
    <location>
        <begin position="15"/>
        <end position="47"/>
    </location>
</feature>
<gene>
    <name evidence="3" type="ORF">BT96DRAFT_992309</name>
</gene>
<dbReference type="Pfam" id="PF00400">
    <property type="entry name" value="WD40"/>
    <property type="match status" value="1"/>
</dbReference>
<proteinExistence type="predicted"/>
<organism evidence="3 4">
    <name type="scientific">Gymnopus androsaceus JB14</name>
    <dbReference type="NCBI Taxonomy" id="1447944"/>
    <lineage>
        <taxon>Eukaryota</taxon>
        <taxon>Fungi</taxon>
        <taxon>Dikarya</taxon>
        <taxon>Basidiomycota</taxon>
        <taxon>Agaricomycotina</taxon>
        <taxon>Agaricomycetes</taxon>
        <taxon>Agaricomycetidae</taxon>
        <taxon>Agaricales</taxon>
        <taxon>Marasmiineae</taxon>
        <taxon>Omphalotaceae</taxon>
        <taxon>Gymnopus</taxon>
    </lineage>
</organism>
<sequence length="447" mass="50259">MTSTNSTYRAQCQMFRGPSGFINSLAFHISGRYLACASEDHTIRVYDCKYAPKTIWTHRGSTAYTFVIWTQNNALVGANTNGEITMFKPLQFLVRRGSVKVIPTPIHEFVAPVGCISLNKSGQKMLVCAGEMVNVLRANKSDWILKAQLSCPGLMPKPRGFQEPPIIATGAHFLEDDSSCIVAYLHHGLWYIFPYDYPASGQHIFLRKFEIETGEGAWCWGPNEKIGATSISPDCSALVAMNMHSGIDWYRLSTTRLITKASTSMEIHDATTNFQSSVLFINKGRAVLMGTNKGYAVIFHSEHGGRLQTLAHGNKKSRVTALAYVDRKDRSSLLATAEFIRGGETVIRVWTQEGNSRAFPLDSNDILKAVWNACMLWPMALFLMVVMMSTFFMFASLVFWILPANWREAIITWFWMIQFQTRILCALITGKAVEDIDIAFFRNFGKF</sequence>
<keyword evidence="2" id="KW-0812">Transmembrane</keyword>
<keyword evidence="2" id="KW-0472">Membrane</keyword>
<keyword evidence="1" id="KW-0853">WD repeat</keyword>
<feature type="transmembrane region" description="Helical" evidence="2">
    <location>
        <begin position="375"/>
        <end position="402"/>
    </location>
</feature>
<keyword evidence="2" id="KW-1133">Transmembrane helix</keyword>
<evidence type="ECO:0000256" key="1">
    <source>
        <dbReference type="PROSITE-ProRule" id="PRU00221"/>
    </source>
</evidence>
<evidence type="ECO:0000313" key="3">
    <source>
        <dbReference type="EMBL" id="KAE9401254.1"/>
    </source>
</evidence>
<dbReference type="SMART" id="SM00320">
    <property type="entry name" value="WD40"/>
    <property type="match status" value="1"/>
</dbReference>
<accession>A0A6A4HWH3</accession>
<dbReference type="PROSITE" id="PS50082">
    <property type="entry name" value="WD_REPEATS_2"/>
    <property type="match status" value="1"/>
</dbReference>
<name>A0A6A4HWH3_9AGAR</name>
<dbReference type="AlphaFoldDB" id="A0A6A4HWH3"/>
<evidence type="ECO:0000313" key="4">
    <source>
        <dbReference type="Proteomes" id="UP000799118"/>
    </source>
</evidence>
<reference evidence="3" key="1">
    <citation type="journal article" date="2019" name="Environ. Microbiol.">
        <title>Fungal ecological strategies reflected in gene transcription - a case study of two litter decomposers.</title>
        <authorList>
            <person name="Barbi F."/>
            <person name="Kohler A."/>
            <person name="Barry K."/>
            <person name="Baskaran P."/>
            <person name="Daum C."/>
            <person name="Fauchery L."/>
            <person name="Ihrmark K."/>
            <person name="Kuo A."/>
            <person name="LaButti K."/>
            <person name="Lipzen A."/>
            <person name="Morin E."/>
            <person name="Grigoriev I.V."/>
            <person name="Henrissat B."/>
            <person name="Lindahl B."/>
            <person name="Martin F."/>
        </authorList>
    </citation>
    <scope>NUCLEOTIDE SEQUENCE</scope>
    <source>
        <strain evidence="3">JB14</strain>
    </source>
</reference>
<dbReference type="Proteomes" id="UP000799118">
    <property type="component" value="Unassembled WGS sequence"/>
</dbReference>
<dbReference type="SUPFAM" id="SSF50978">
    <property type="entry name" value="WD40 repeat-like"/>
    <property type="match status" value="1"/>
</dbReference>